<evidence type="ECO:0000259" key="7">
    <source>
        <dbReference type="Pfam" id="PF08159"/>
    </source>
</evidence>
<dbReference type="PANTHER" id="PTHR14927:SF0">
    <property type="entry name" value="NUCLEOLAR PROTEIN 10"/>
    <property type="match status" value="1"/>
</dbReference>
<dbReference type="InterPro" id="IPR010729">
    <property type="entry name" value="Ribosomal_uL29_mit"/>
</dbReference>
<evidence type="ECO:0000313" key="10">
    <source>
        <dbReference type="EMBL" id="CAD6337894.1"/>
    </source>
</evidence>
<dbReference type="Proteomes" id="UP000604825">
    <property type="component" value="Unassembled WGS sequence"/>
</dbReference>
<dbReference type="InterPro" id="IPR038340">
    <property type="entry name" value="MRP-L47_sf"/>
</dbReference>
<evidence type="ECO:0008006" key="12">
    <source>
        <dbReference type="Google" id="ProtNLM"/>
    </source>
</evidence>
<feature type="domain" description="NUC153" evidence="7">
    <location>
        <begin position="501"/>
        <end position="527"/>
    </location>
</feature>
<dbReference type="InterPro" id="IPR001680">
    <property type="entry name" value="WD40_rpt"/>
</dbReference>
<keyword evidence="4" id="KW-0677">Repeat</keyword>
<dbReference type="InterPro" id="IPR012580">
    <property type="entry name" value="NUC153"/>
</dbReference>
<dbReference type="GO" id="GO:0000462">
    <property type="term" value="P:maturation of SSU-rRNA from tricistronic rRNA transcript (SSU-rRNA, 5.8S rRNA, LSU-rRNA)"/>
    <property type="evidence" value="ECO:0007669"/>
    <property type="project" value="TreeGrafter"/>
</dbReference>
<dbReference type="SUPFAM" id="SSF50978">
    <property type="entry name" value="WD40 repeat-like"/>
    <property type="match status" value="1"/>
</dbReference>
<evidence type="ECO:0000256" key="3">
    <source>
        <dbReference type="ARBA" id="ARBA00022574"/>
    </source>
</evidence>
<sequence length="916" mass="103225">MAASHGAGTLKSTSINGVKLYSLTGSRYVAPWVVAKKKRALRKDKEYQRRLDLIHDLRFETATTKIKLTPDDQYVIASGIYPPQVKVYELKELSMKFERHLISEIVTFQILGDDYSKLAFLCADRSVNLHAKYGSHYSLRIPRMGRDMAYDCLSCDLLCAASSPDLYRINLEQGRFLASLSSQSPAINAVTRSKIHGLVACGGEDGAVECFDMRKKTSVGRINIPAVSSEDYYQEVTSLQFDEDQGYLMAVGTSTGKISIYDLRMSSPLRVKDHMYGSPILNIKWHQTLNSTEPKLITADKHIVRVWDPNTGNNMTSIEPDGGAINDVCIFRNSGLMLLALDNSQIPVHFVPALGPAPKWCSHLDNLTEEMEEKPDTTLFDEYKFLTKEEMERLNLTQYIGSSAVRAYLHGFVVRYELYKKQRAEVAPVEYETIKEEIKKKKIEAQRKSRITQVVKIPKVNRHIMDSIMEDEIDLDTENVDKSSIKKKKRKLELNKAILHDKRFEEMFVNKDFEIDEESKEYLALHPQAATKEPRLIEEHFDSVSEDDQQSDGNASDASAESDSDDGMHNSKRIRLYEVKDEHHAEAFVNSVSLSNEDAVPLGDRIAALERKQNSKALDAVKYGPGGSREISFISKSRRRHKEESSSDDEPKGVKKRGVQPLGLKQGKAEFYMFGGNRGKVSPVTLQRMLTWSCIKQSCRGKQEGSTLSVPTRVEALDFQAKTLSHVASHLNPSHPHLSRDHSPPPPVSHFASFLSSRPRIGLFPCWDSLIRSVVLQDAATAAAVMLSLSMALGRRLFSSAAAASESAAAASTSAVRKAQNPLEEFFEVAVGRLLNCALKSWDDLQKLWYVLLKEKNMLMTQRQMLHSESMRFPNPERISKVKKSMCRIKHVLTERAIAEPDPRRSSEMKRMINAL</sequence>
<dbReference type="SMART" id="SM00320">
    <property type="entry name" value="WD40"/>
    <property type="match status" value="3"/>
</dbReference>
<keyword evidence="11" id="KW-1185">Reference proteome</keyword>
<dbReference type="GO" id="GO:0003735">
    <property type="term" value="F:structural constituent of ribosome"/>
    <property type="evidence" value="ECO:0007669"/>
    <property type="project" value="InterPro"/>
</dbReference>
<comment type="caution">
    <text evidence="10">The sequence shown here is derived from an EMBL/GenBank/DDBJ whole genome shotgun (WGS) entry which is preliminary data.</text>
</comment>
<keyword evidence="3" id="KW-0853">WD repeat</keyword>
<name>A0A811S6L8_9POAL</name>
<dbReference type="InterPro" id="IPR040382">
    <property type="entry name" value="NOL10/Enp2"/>
</dbReference>
<dbReference type="PANTHER" id="PTHR14927">
    <property type="entry name" value="NUCLEOLAR PROTEIN 10"/>
    <property type="match status" value="1"/>
</dbReference>
<evidence type="ECO:0000259" key="8">
    <source>
        <dbReference type="Pfam" id="PF23097"/>
    </source>
</evidence>
<dbReference type="OrthoDB" id="273340at2759"/>
<comment type="subcellular location">
    <subcellularLocation>
        <location evidence="1">Nucleus</location>
        <location evidence="1">Nucleolus</location>
    </subcellularLocation>
</comment>
<dbReference type="InterPro" id="IPR036322">
    <property type="entry name" value="WD40_repeat_dom_sf"/>
</dbReference>
<evidence type="ECO:0000256" key="5">
    <source>
        <dbReference type="ARBA" id="ARBA00023242"/>
    </source>
</evidence>
<proteinExistence type="inferred from homology"/>
<evidence type="ECO:0000313" key="11">
    <source>
        <dbReference type="Proteomes" id="UP000604825"/>
    </source>
</evidence>
<dbReference type="Pfam" id="PF23098">
    <property type="entry name" value="Beta-prop_NOL10_N"/>
    <property type="match status" value="1"/>
</dbReference>
<gene>
    <name evidence="10" type="ORF">NCGR_LOCUS61992</name>
</gene>
<dbReference type="AlphaFoldDB" id="A0A811S6L8"/>
<dbReference type="Pfam" id="PF08159">
    <property type="entry name" value="NUC153"/>
    <property type="match status" value="1"/>
</dbReference>
<dbReference type="FunFam" id="2.130.10.10:FF:000814">
    <property type="entry name" value="Embryo sac development arrest 7"/>
    <property type="match status" value="1"/>
</dbReference>
<dbReference type="InterPro" id="IPR015943">
    <property type="entry name" value="WD40/YVTN_repeat-like_dom_sf"/>
</dbReference>
<keyword evidence="5" id="KW-0539">Nucleus</keyword>
<evidence type="ECO:0000256" key="2">
    <source>
        <dbReference type="ARBA" id="ARBA00005264"/>
    </source>
</evidence>
<feature type="compositionally biased region" description="Basic and acidic residues" evidence="6">
    <location>
        <begin position="642"/>
        <end position="653"/>
    </location>
</feature>
<evidence type="ECO:0000256" key="1">
    <source>
        <dbReference type="ARBA" id="ARBA00004604"/>
    </source>
</evidence>
<dbReference type="InterPro" id="IPR036049">
    <property type="entry name" value="Ribosomal_uL29_sf"/>
</dbReference>
<evidence type="ECO:0000256" key="6">
    <source>
        <dbReference type="SAM" id="MobiDB-lite"/>
    </source>
</evidence>
<dbReference type="GO" id="GO:0005761">
    <property type="term" value="C:mitochondrial ribosome"/>
    <property type="evidence" value="ECO:0007669"/>
    <property type="project" value="InterPro"/>
</dbReference>
<dbReference type="GO" id="GO:0006412">
    <property type="term" value="P:translation"/>
    <property type="evidence" value="ECO:0007669"/>
    <property type="project" value="InterPro"/>
</dbReference>
<accession>A0A811S6L8</accession>
<evidence type="ECO:0000256" key="4">
    <source>
        <dbReference type="ARBA" id="ARBA00022737"/>
    </source>
</evidence>
<feature type="domain" description="Nucleolar protein 10-like N-terminal" evidence="9">
    <location>
        <begin position="15"/>
        <end position="378"/>
    </location>
</feature>
<dbReference type="EMBL" id="CAJGYO010000018">
    <property type="protein sequence ID" value="CAD6337894.1"/>
    <property type="molecule type" value="Genomic_DNA"/>
</dbReference>
<feature type="region of interest" description="Disordered" evidence="6">
    <location>
        <begin position="542"/>
        <end position="570"/>
    </location>
</feature>
<reference evidence="10" key="1">
    <citation type="submission" date="2020-10" db="EMBL/GenBank/DDBJ databases">
        <authorList>
            <person name="Han B."/>
            <person name="Lu T."/>
            <person name="Zhao Q."/>
            <person name="Huang X."/>
            <person name="Zhao Y."/>
        </authorList>
    </citation>
    <scope>NUCLEOTIDE SEQUENCE</scope>
</reference>
<feature type="domain" description="Nucleolar protein 10-like second" evidence="8">
    <location>
        <begin position="380"/>
        <end position="424"/>
    </location>
</feature>
<evidence type="ECO:0000259" key="9">
    <source>
        <dbReference type="Pfam" id="PF23098"/>
    </source>
</evidence>
<feature type="region of interest" description="Disordered" evidence="6">
    <location>
        <begin position="629"/>
        <end position="661"/>
    </location>
</feature>
<dbReference type="GO" id="GO:0032040">
    <property type="term" value="C:small-subunit processome"/>
    <property type="evidence" value="ECO:0007669"/>
    <property type="project" value="TreeGrafter"/>
</dbReference>
<dbReference type="InterPro" id="IPR056550">
    <property type="entry name" value="NOL10_2nd"/>
</dbReference>
<organism evidence="10 11">
    <name type="scientific">Miscanthus lutarioriparius</name>
    <dbReference type="NCBI Taxonomy" id="422564"/>
    <lineage>
        <taxon>Eukaryota</taxon>
        <taxon>Viridiplantae</taxon>
        <taxon>Streptophyta</taxon>
        <taxon>Embryophyta</taxon>
        <taxon>Tracheophyta</taxon>
        <taxon>Spermatophyta</taxon>
        <taxon>Magnoliopsida</taxon>
        <taxon>Liliopsida</taxon>
        <taxon>Poales</taxon>
        <taxon>Poaceae</taxon>
        <taxon>PACMAD clade</taxon>
        <taxon>Panicoideae</taxon>
        <taxon>Andropogonodae</taxon>
        <taxon>Andropogoneae</taxon>
        <taxon>Saccharinae</taxon>
        <taxon>Miscanthus</taxon>
    </lineage>
</organism>
<dbReference type="InterPro" id="IPR056551">
    <property type="entry name" value="Beta-prop_NOL10_N"/>
</dbReference>
<dbReference type="Gene3D" id="2.130.10.10">
    <property type="entry name" value="YVTN repeat-like/Quinoprotein amine dehydrogenase"/>
    <property type="match status" value="1"/>
</dbReference>
<comment type="similarity">
    <text evidence="2">Belongs to the WD repeat NOL10/ENP2 family.</text>
</comment>
<dbReference type="Pfam" id="PF23097">
    <property type="entry name" value="NOL10_2nd"/>
    <property type="match status" value="1"/>
</dbReference>
<dbReference type="GO" id="GO:0030686">
    <property type="term" value="C:90S preribosome"/>
    <property type="evidence" value="ECO:0007669"/>
    <property type="project" value="TreeGrafter"/>
</dbReference>
<dbReference type="Pfam" id="PF06984">
    <property type="entry name" value="MRP-L47"/>
    <property type="match status" value="1"/>
</dbReference>
<dbReference type="SUPFAM" id="SSF46561">
    <property type="entry name" value="Ribosomal protein L29 (L29p)"/>
    <property type="match status" value="1"/>
</dbReference>
<dbReference type="Gene3D" id="6.10.330.20">
    <property type="match status" value="1"/>
</dbReference>
<protein>
    <recommendedName>
        <fullName evidence="12">Embryo sac development arrest 7</fullName>
    </recommendedName>
</protein>